<dbReference type="EMBL" id="CP095071">
    <property type="protein sequence ID" value="UOQ85176.1"/>
    <property type="molecule type" value="Genomic_DNA"/>
</dbReference>
<dbReference type="PANTHER" id="PTHR30288:SF0">
    <property type="entry name" value="FLAGELLAR HOOK-ASSOCIATED PROTEIN 2"/>
    <property type="match status" value="1"/>
</dbReference>
<comment type="subcellular location">
    <subcellularLocation>
        <location evidence="5">Secreted</location>
    </subcellularLocation>
    <subcellularLocation>
        <location evidence="5">Bacterial flagellum</location>
    </subcellularLocation>
</comment>
<sequence>MAYSIDTSSRITGLASGIDTESMVKELMAAERIPLDKLNQNLTWNTWKRDAYREINSLFSSLDQKILDMKLQKTYNSKSASSTESTAVTASAAAGASNGTYKIEVSQLATSAINSSQSGLSGSGSMNPNGKLSEQEFAGSNITEDGSFNISYFNEKGEEVQTNITYSADDSLNDVLKKISTETDGEIRASYDQQSDKVIIERTKTGNFNTSDKYLGAEIGFNGSSGSSFLTDTLQLKNGEQVDGEWQKVETGGQDAQFTYNGLSFTSKNNSYTINDITFNFQNETTNPVTITVDNNVDSAYDKITEFVEKYNEVIEKVNEKLQEDRYRDYDPLTDQQKEEMSENEIELWQEKSQSGLLKGDTMLSGGLWSMRSDWYASVENESSFSHLTEIGISTSSDYSDRGKLEIDEDKLKAALREDPDSVHKLFSNDVEGSGRGIINRLEDSIESTINKVEERAGKSGATMNTYTLGKQMEDMEDRISAFEDRLGQIEDRYWNQFSQMETLIQRMNSQSNYLMQQFSS</sequence>
<reference evidence="8 9" key="1">
    <citation type="submission" date="2022-04" db="EMBL/GenBank/DDBJ databases">
        <title>Gracilibacillus sp. isolated from saltern.</title>
        <authorList>
            <person name="Won M."/>
            <person name="Lee C.-M."/>
            <person name="Woen H.-Y."/>
            <person name="Kwon S.-W."/>
        </authorList>
    </citation>
    <scope>NUCLEOTIDE SEQUENCE [LARGE SCALE GENOMIC DNA]</scope>
    <source>
        <strain evidence="8 9">SSPM10-3</strain>
    </source>
</reference>
<comment type="function">
    <text evidence="5">Required for morphogenesis and for the elongation of the flagellar filament by facilitating polymerization of the flagellin monomers at the tip of growing filament. Forms a capping structure, which prevents flagellin subunits (transported through the central channel of the flagellum) from leaking out without polymerization at the distal end.</text>
</comment>
<feature type="domain" description="Flagellar hook-associated protein 2 C-terminal" evidence="7">
    <location>
        <begin position="253"/>
        <end position="510"/>
    </location>
</feature>
<evidence type="ECO:0000256" key="4">
    <source>
        <dbReference type="ARBA" id="ARBA00023143"/>
    </source>
</evidence>
<evidence type="ECO:0000313" key="8">
    <source>
        <dbReference type="EMBL" id="UOQ85176.1"/>
    </source>
</evidence>
<keyword evidence="5" id="KW-0964">Secreted</keyword>
<dbReference type="InterPro" id="IPR010809">
    <property type="entry name" value="FliD_C"/>
</dbReference>
<protein>
    <recommendedName>
        <fullName evidence="5">Flagellar hook-associated protein 2</fullName>
        <shortName evidence="5">HAP2</shortName>
    </recommendedName>
    <alternativeName>
        <fullName evidence="5">Flagellar cap protein</fullName>
    </alternativeName>
</protein>
<dbReference type="Pfam" id="PF02465">
    <property type="entry name" value="FliD_N"/>
    <property type="match status" value="1"/>
</dbReference>
<evidence type="ECO:0000256" key="3">
    <source>
        <dbReference type="ARBA" id="ARBA00023054"/>
    </source>
</evidence>
<dbReference type="NCBIfam" id="NF005833">
    <property type="entry name" value="PRK07737.1"/>
    <property type="match status" value="1"/>
</dbReference>
<organism evidence="8 9">
    <name type="scientific">Gracilibacillus salinarum</name>
    <dbReference type="NCBI Taxonomy" id="2932255"/>
    <lineage>
        <taxon>Bacteria</taxon>
        <taxon>Bacillati</taxon>
        <taxon>Bacillota</taxon>
        <taxon>Bacilli</taxon>
        <taxon>Bacillales</taxon>
        <taxon>Bacillaceae</taxon>
        <taxon>Gracilibacillus</taxon>
    </lineage>
</organism>
<comment type="similarity">
    <text evidence="1 5">Belongs to the FliD family.</text>
</comment>
<keyword evidence="8" id="KW-0966">Cell projection</keyword>
<feature type="domain" description="Flagellar hook-associated protein 2 N-terminal" evidence="6">
    <location>
        <begin position="16"/>
        <end position="111"/>
    </location>
</feature>
<keyword evidence="8" id="KW-0282">Flagellum</keyword>
<dbReference type="Proteomes" id="UP000831537">
    <property type="component" value="Chromosome"/>
</dbReference>
<proteinExistence type="inferred from homology"/>
<dbReference type="PANTHER" id="PTHR30288">
    <property type="entry name" value="FLAGELLAR CAP/ASSEMBLY PROTEIN FLID"/>
    <property type="match status" value="1"/>
</dbReference>
<comment type="subunit">
    <text evidence="2 5">Homopentamer.</text>
</comment>
<dbReference type="InterPro" id="IPR040026">
    <property type="entry name" value="FliD"/>
</dbReference>
<accession>A0ABY4GLW9</accession>
<dbReference type="Pfam" id="PF07195">
    <property type="entry name" value="FliD_C"/>
    <property type="match status" value="1"/>
</dbReference>
<keyword evidence="9" id="KW-1185">Reference proteome</keyword>
<dbReference type="RefSeq" id="WP_244743880.1">
    <property type="nucleotide sequence ID" value="NZ_CP095071.1"/>
</dbReference>
<name>A0ABY4GLW9_9BACI</name>
<keyword evidence="3" id="KW-0175">Coiled coil</keyword>
<evidence type="ECO:0000259" key="7">
    <source>
        <dbReference type="Pfam" id="PF07195"/>
    </source>
</evidence>
<keyword evidence="8" id="KW-0969">Cilium</keyword>
<evidence type="ECO:0000259" key="6">
    <source>
        <dbReference type="Pfam" id="PF02465"/>
    </source>
</evidence>
<evidence type="ECO:0000313" key="9">
    <source>
        <dbReference type="Proteomes" id="UP000831537"/>
    </source>
</evidence>
<evidence type="ECO:0000256" key="2">
    <source>
        <dbReference type="ARBA" id="ARBA00011255"/>
    </source>
</evidence>
<evidence type="ECO:0000256" key="5">
    <source>
        <dbReference type="RuleBase" id="RU362066"/>
    </source>
</evidence>
<gene>
    <name evidence="8" type="ORF">MUN87_21445</name>
</gene>
<evidence type="ECO:0000256" key="1">
    <source>
        <dbReference type="ARBA" id="ARBA00009764"/>
    </source>
</evidence>
<keyword evidence="4 5" id="KW-0975">Bacterial flagellum</keyword>
<dbReference type="InterPro" id="IPR003481">
    <property type="entry name" value="FliD_N"/>
</dbReference>